<name>T1BW36_9ZZZZ</name>
<organism evidence="2">
    <name type="scientific">mine drainage metagenome</name>
    <dbReference type="NCBI Taxonomy" id="410659"/>
    <lineage>
        <taxon>unclassified sequences</taxon>
        <taxon>metagenomes</taxon>
        <taxon>ecological metagenomes</taxon>
    </lineage>
</organism>
<dbReference type="AlphaFoldDB" id="T1BW36"/>
<dbReference type="CDD" id="cd17930">
    <property type="entry name" value="DEXHc_cas3"/>
    <property type="match status" value="1"/>
</dbReference>
<accession>T1BW36</accession>
<protein>
    <submittedName>
        <fullName evidence="2">CRISPR-associated helicase Cas3</fullName>
    </submittedName>
</protein>
<dbReference type="InterPro" id="IPR027417">
    <property type="entry name" value="P-loop_NTPase"/>
</dbReference>
<reference evidence="2" key="1">
    <citation type="submission" date="2013-08" db="EMBL/GenBank/DDBJ databases">
        <authorList>
            <person name="Mendez C."/>
            <person name="Richter M."/>
            <person name="Ferrer M."/>
            <person name="Sanchez J."/>
        </authorList>
    </citation>
    <scope>NUCLEOTIDE SEQUENCE</scope>
</reference>
<sequence>QSTLTRIGFAERFGFANPHPLQTAVDALDPLEESTRLVIAEAETGSGKTEAALAWFFNLFAEGRVDGLYFALPTRVAARQLYERVCKYINRVFPDPQCRPVTVLAVPGYPLLDGLPPERALPTQEAGNRWQDDETLRRRERQWSAERPKRFLAATVAVGTVDQALLSVVQTAHAHLRSVCLDRSLLVVDEVHASDVYMSRLLEVLLGHHLGVGGHAMLLSATLGSRARGRYVAVAGGECPLPSAVAATQVPYPALTFADG</sequence>
<dbReference type="Pfam" id="PF00270">
    <property type="entry name" value="DEAD"/>
    <property type="match status" value="1"/>
</dbReference>
<dbReference type="SMART" id="SM00487">
    <property type="entry name" value="DEXDc"/>
    <property type="match status" value="1"/>
</dbReference>
<comment type="caution">
    <text evidence="2">The sequence shown here is derived from an EMBL/GenBank/DDBJ whole genome shotgun (WGS) entry which is preliminary data.</text>
</comment>
<feature type="non-terminal residue" evidence="2">
    <location>
        <position position="260"/>
    </location>
</feature>
<reference evidence="2" key="2">
    <citation type="journal article" date="2014" name="ISME J.">
        <title>Microbial stratification in low pH oxic and suboxic macroscopic growths along an acid mine drainage.</title>
        <authorList>
            <person name="Mendez-Garcia C."/>
            <person name="Mesa V."/>
            <person name="Sprenger R.R."/>
            <person name="Richter M."/>
            <person name="Diez M.S."/>
            <person name="Solano J."/>
            <person name="Bargiela R."/>
            <person name="Golyshina O.V."/>
            <person name="Manteca A."/>
            <person name="Ramos J.L."/>
            <person name="Gallego J.R."/>
            <person name="Llorente I."/>
            <person name="Martins Dos Santos V.A."/>
            <person name="Jensen O.N."/>
            <person name="Pelaez A.I."/>
            <person name="Sanchez J."/>
            <person name="Ferrer M."/>
        </authorList>
    </citation>
    <scope>NUCLEOTIDE SEQUENCE</scope>
</reference>
<evidence type="ECO:0000259" key="1">
    <source>
        <dbReference type="PROSITE" id="PS51192"/>
    </source>
</evidence>
<evidence type="ECO:0000313" key="2">
    <source>
        <dbReference type="EMBL" id="EQD77156.1"/>
    </source>
</evidence>
<feature type="domain" description="Helicase ATP-binding" evidence="1">
    <location>
        <begin position="29"/>
        <end position="241"/>
    </location>
</feature>
<proteinExistence type="predicted"/>
<dbReference type="InterPro" id="IPR011545">
    <property type="entry name" value="DEAD/DEAH_box_helicase_dom"/>
</dbReference>
<dbReference type="EMBL" id="AUZX01002276">
    <property type="protein sequence ID" value="EQD77156.1"/>
    <property type="molecule type" value="Genomic_DNA"/>
</dbReference>
<dbReference type="GO" id="GO:0005524">
    <property type="term" value="F:ATP binding"/>
    <property type="evidence" value="ECO:0007669"/>
    <property type="project" value="InterPro"/>
</dbReference>
<gene>
    <name evidence="2" type="ORF">B1A_03095</name>
</gene>
<dbReference type="SUPFAM" id="SSF52540">
    <property type="entry name" value="P-loop containing nucleoside triphosphate hydrolases"/>
    <property type="match status" value="1"/>
</dbReference>
<dbReference type="Gene3D" id="3.40.50.300">
    <property type="entry name" value="P-loop containing nucleotide triphosphate hydrolases"/>
    <property type="match status" value="1"/>
</dbReference>
<dbReference type="PROSITE" id="PS51192">
    <property type="entry name" value="HELICASE_ATP_BIND_1"/>
    <property type="match status" value="1"/>
</dbReference>
<feature type="non-terminal residue" evidence="2">
    <location>
        <position position="1"/>
    </location>
</feature>
<dbReference type="InterPro" id="IPR014001">
    <property type="entry name" value="Helicase_ATP-bd"/>
</dbReference>
<dbReference type="GO" id="GO:0003676">
    <property type="term" value="F:nucleic acid binding"/>
    <property type="evidence" value="ECO:0007669"/>
    <property type="project" value="InterPro"/>
</dbReference>